<gene>
    <name evidence="2" type="ORF">DM484_17700</name>
</gene>
<dbReference type="PIRSF" id="PIRSF020606">
    <property type="entry name" value="UCP020606"/>
    <property type="match status" value="1"/>
</dbReference>
<keyword evidence="1" id="KW-0812">Transmembrane</keyword>
<feature type="transmembrane region" description="Helical" evidence="1">
    <location>
        <begin position="7"/>
        <end position="23"/>
    </location>
</feature>
<sequence>MVESNKRLIFIVVFFSGLVISGIQPKDYFTWFLEVLPALLAFAILAWTYRRFRFTDMVYLLILVECYILFIGGHYTYAEVPLFNWIRDYLGGGRNNYDKLAHFMQGFIPAMLVREFLIRLQVIARKSWLPFVVVCICVTISVLYEFFEWFMAVATGEAAEAFLGTQGYVWDTQSDMLMAMIGATVAMLTMARWQDRQIGALARLQAKADSVLKTESV</sequence>
<name>A0A2W4SZP2_9GAMM</name>
<dbReference type="InterPro" id="IPR058534">
    <property type="entry name" value="YjdF"/>
</dbReference>
<keyword evidence="1" id="KW-0472">Membrane</keyword>
<dbReference type="InterPro" id="IPR014509">
    <property type="entry name" value="YjdF-like"/>
</dbReference>
<keyword evidence="1" id="KW-1133">Transmembrane helix</keyword>
<feature type="transmembrane region" description="Helical" evidence="1">
    <location>
        <begin position="29"/>
        <end position="49"/>
    </location>
</feature>
<dbReference type="AlphaFoldDB" id="A0A2W4SZP2"/>
<proteinExistence type="predicted"/>
<comment type="caution">
    <text evidence="2">The sequence shown here is derived from an EMBL/GenBank/DDBJ whole genome shotgun (WGS) entry which is preliminary data.</text>
</comment>
<organism evidence="2 3">
    <name type="scientific">Candidatus Methylumidiphilus alinenensis</name>
    <dbReference type="NCBI Taxonomy" id="2202197"/>
    <lineage>
        <taxon>Bacteria</taxon>
        <taxon>Pseudomonadati</taxon>
        <taxon>Pseudomonadota</taxon>
        <taxon>Gammaproteobacteria</taxon>
        <taxon>Methylococcales</taxon>
        <taxon>Candidatus Methylumidiphilus</taxon>
    </lineage>
</organism>
<dbReference type="Proteomes" id="UP000249396">
    <property type="component" value="Unassembled WGS sequence"/>
</dbReference>
<dbReference type="Pfam" id="PF09997">
    <property type="entry name" value="DUF2238"/>
    <property type="match status" value="1"/>
</dbReference>
<reference evidence="2 3" key="1">
    <citation type="journal article" date="2018" name="Aquat. Microb. Ecol.">
        <title>Gammaproteobacterial methanotrophs dominate.</title>
        <authorList>
            <person name="Rissanen A.J."/>
            <person name="Saarenheimo J."/>
            <person name="Tiirola M."/>
            <person name="Peura S."/>
            <person name="Aalto S.L."/>
            <person name="Karvinen A."/>
            <person name="Nykanen H."/>
        </authorList>
    </citation>
    <scope>NUCLEOTIDE SEQUENCE [LARGE SCALE GENOMIC DNA]</scope>
    <source>
        <strain evidence="2">AMbin10</strain>
    </source>
</reference>
<feature type="transmembrane region" description="Helical" evidence="1">
    <location>
        <begin position="58"/>
        <end position="77"/>
    </location>
</feature>
<feature type="transmembrane region" description="Helical" evidence="1">
    <location>
        <begin position="129"/>
        <end position="147"/>
    </location>
</feature>
<protein>
    <submittedName>
        <fullName evidence="2">DUF2238 domain-containing protein</fullName>
    </submittedName>
</protein>
<accession>A0A2W4SZP2</accession>
<evidence type="ECO:0000256" key="1">
    <source>
        <dbReference type="SAM" id="Phobius"/>
    </source>
</evidence>
<feature type="transmembrane region" description="Helical" evidence="1">
    <location>
        <begin position="100"/>
        <end position="117"/>
    </location>
</feature>
<dbReference type="EMBL" id="QJPH01000371">
    <property type="protein sequence ID" value="PZN75917.1"/>
    <property type="molecule type" value="Genomic_DNA"/>
</dbReference>
<feature type="transmembrane region" description="Helical" evidence="1">
    <location>
        <begin position="176"/>
        <end position="193"/>
    </location>
</feature>
<evidence type="ECO:0000313" key="2">
    <source>
        <dbReference type="EMBL" id="PZN75917.1"/>
    </source>
</evidence>
<evidence type="ECO:0000313" key="3">
    <source>
        <dbReference type="Proteomes" id="UP000249396"/>
    </source>
</evidence>